<dbReference type="Gene3D" id="3.40.50.300">
    <property type="entry name" value="P-loop containing nucleotide triphosphate hydrolases"/>
    <property type="match status" value="2"/>
</dbReference>
<evidence type="ECO:0000256" key="5">
    <source>
        <dbReference type="ARBA" id="ARBA00022763"/>
    </source>
</evidence>
<name>A0ABY5LD49_9VIBR</name>
<dbReference type="Proteomes" id="UP001058602">
    <property type="component" value="Chromosome 1"/>
</dbReference>
<dbReference type="PIRSF" id="PIRSF003128">
    <property type="entry name" value="RecN"/>
    <property type="match status" value="1"/>
</dbReference>
<reference evidence="12" key="1">
    <citation type="submission" date="2022-07" db="EMBL/GenBank/DDBJ databases">
        <title>Complete genome of Vibrio japonicus strain JCM 31412T and phylogenomic assessment of the Nereis clade of the genus Vibrio.</title>
        <authorList>
            <person name="Shlafstein M.D."/>
            <person name="Emsley S.A."/>
            <person name="Ushijima B."/>
            <person name="Videau P."/>
            <person name="Saw J.H."/>
        </authorList>
    </citation>
    <scope>NUCLEOTIDE SEQUENCE</scope>
    <source>
        <strain evidence="12">JCM 31412</strain>
    </source>
</reference>
<dbReference type="NCBIfam" id="TIGR00634">
    <property type="entry name" value="recN"/>
    <property type="match status" value="1"/>
</dbReference>
<keyword evidence="13" id="KW-1185">Reference proteome</keyword>
<dbReference type="PANTHER" id="PTHR11059">
    <property type="entry name" value="DNA REPAIR PROTEIN RECN"/>
    <property type="match status" value="1"/>
</dbReference>
<evidence type="ECO:0000256" key="8">
    <source>
        <dbReference type="ARBA" id="ARBA00033408"/>
    </source>
</evidence>
<organism evidence="12 13">
    <name type="scientific">Vibrio japonicus</name>
    <dbReference type="NCBI Taxonomy" id="1824638"/>
    <lineage>
        <taxon>Bacteria</taxon>
        <taxon>Pseudomonadati</taxon>
        <taxon>Pseudomonadota</taxon>
        <taxon>Gammaproteobacteria</taxon>
        <taxon>Vibrionales</taxon>
        <taxon>Vibrionaceae</taxon>
        <taxon>Vibrio</taxon>
    </lineage>
</organism>
<keyword evidence="4" id="KW-0547">Nucleotide-binding</keyword>
<evidence type="ECO:0000256" key="3">
    <source>
        <dbReference type="ARBA" id="ARBA00021315"/>
    </source>
</evidence>
<dbReference type="PANTHER" id="PTHR11059:SF0">
    <property type="entry name" value="DNA REPAIR PROTEIN RECN"/>
    <property type="match status" value="1"/>
</dbReference>
<dbReference type="InterPro" id="IPR003395">
    <property type="entry name" value="RecF/RecN/SMC_N"/>
</dbReference>
<dbReference type="RefSeq" id="WP_257083753.1">
    <property type="nucleotide sequence ID" value="NZ_CP102096.1"/>
</dbReference>
<keyword evidence="7 9" id="KW-0234">DNA repair</keyword>
<dbReference type="CDD" id="cd03241">
    <property type="entry name" value="ABC_RecN"/>
    <property type="match status" value="2"/>
</dbReference>
<keyword evidence="6" id="KW-0067">ATP-binding</keyword>
<dbReference type="SUPFAM" id="SSF52540">
    <property type="entry name" value="P-loop containing nucleoside triphosphate hydrolases"/>
    <property type="match status" value="2"/>
</dbReference>
<dbReference type="EMBL" id="CP102096">
    <property type="protein sequence ID" value="UUM29964.1"/>
    <property type="molecule type" value="Genomic_DNA"/>
</dbReference>
<gene>
    <name evidence="12" type="primary">recN</name>
    <name evidence="12" type="ORF">NP165_09600</name>
</gene>
<evidence type="ECO:0000256" key="9">
    <source>
        <dbReference type="PIRNR" id="PIRNR003128"/>
    </source>
</evidence>
<keyword evidence="5 9" id="KW-0227">DNA damage</keyword>
<dbReference type="NCBIfam" id="NF008121">
    <property type="entry name" value="PRK10869.1"/>
    <property type="match status" value="1"/>
</dbReference>
<feature type="coiled-coil region" evidence="10">
    <location>
        <begin position="263"/>
        <end position="290"/>
    </location>
</feature>
<dbReference type="InterPro" id="IPR027417">
    <property type="entry name" value="P-loop_NTPase"/>
</dbReference>
<dbReference type="InterPro" id="IPR004604">
    <property type="entry name" value="DNA_recomb/repair_RecN"/>
</dbReference>
<evidence type="ECO:0000313" key="12">
    <source>
        <dbReference type="EMBL" id="UUM29964.1"/>
    </source>
</evidence>
<evidence type="ECO:0000256" key="2">
    <source>
        <dbReference type="ARBA" id="ARBA00009441"/>
    </source>
</evidence>
<comment type="function">
    <text evidence="1 9">May be involved in recombinational repair of damaged DNA.</text>
</comment>
<accession>A0ABY5LD49</accession>
<proteinExistence type="inferred from homology"/>
<feature type="coiled-coil region" evidence="10">
    <location>
        <begin position="193"/>
        <end position="220"/>
    </location>
</feature>
<evidence type="ECO:0000256" key="1">
    <source>
        <dbReference type="ARBA" id="ARBA00003618"/>
    </source>
</evidence>
<evidence type="ECO:0000313" key="13">
    <source>
        <dbReference type="Proteomes" id="UP001058602"/>
    </source>
</evidence>
<evidence type="ECO:0000256" key="7">
    <source>
        <dbReference type="ARBA" id="ARBA00023204"/>
    </source>
</evidence>
<evidence type="ECO:0000256" key="4">
    <source>
        <dbReference type="ARBA" id="ARBA00022741"/>
    </source>
</evidence>
<sequence length="554" mass="61191">MLAHLSVNNFAIVKSLQLELSKGMTTITGETGAGKSIAIDALGLCLGGRAEASMVRQGEEKTEVSAAFSLENNIHATRWLEDNDLLDGCDCILRRIISKEGRSRAFINGSPVPLSQLKSLGQLLINIHGQHAHHQLMKSEYQMAMLDQYAGHNGLLKSTRNAYQSWRQADNNLRQLKENSAANLAQKQLLEYQIKELNELSLGEDEYEELEQEHKRLSNSGELASTCQQTIELIYEGEEVNALGILQSANHSLIQLAELDEALAELPNMMAEAIIQIEEANNELRAYLDSIDVDPARMAYVEERFSKVMSIARKHHVLPEELYQHHQDLLSQIEALDCSDERLGELEKDVEDKFQAFLTAAEKLHKSRSRYAKELNKLITDSMHELSMEKAQFCIEVNNQGTHPSPLGMDNVCFVVSTNPGQPMQPIAKVASGGELSRISLAIQVITAQKVDTPSLIFDEVDVGISGPTAAVVGKMLRKLGESTQVLCVTHLPQVAGCGHQQLFVAKQTKAGKTETQMHTLNEDQRVSELARLLGGSQITESTLANARELLIAA</sequence>
<keyword evidence="10" id="KW-0175">Coiled coil</keyword>
<dbReference type="Pfam" id="PF02463">
    <property type="entry name" value="SMC_N"/>
    <property type="match status" value="1"/>
</dbReference>
<evidence type="ECO:0000256" key="6">
    <source>
        <dbReference type="ARBA" id="ARBA00022840"/>
    </source>
</evidence>
<evidence type="ECO:0000256" key="10">
    <source>
        <dbReference type="SAM" id="Coils"/>
    </source>
</evidence>
<feature type="domain" description="RecF/RecN/SMC N-terminal" evidence="11">
    <location>
        <begin position="2"/>
        <end position="507"/>
    </location>
</feature>
<evidence type="ECO:0000259" key="11">
    <source>
        <dbReference type="Pfam" id="PF02463"/>
    </source>
</evidence>
<protein>
    <recommendedName>
        <fullName evidence="3 9">DNA repair protein RecN</fullName>
    </recommendedName>
    <alternativeName>
        <fullName evidence="8 9">Recombination protein N</fullName>
    </alternativeName>
</protein>
<comment type="similarity">
    <text evidence="2 9">Belongs to the RecN family.</text>
</comment>